<dbReference type="Gene3D" id="3.40.50.360">
    <property type="match status" value="1"/>
</dbReference>
<evidence type="ECO:0000259" key="8">
    <source>
        <dbReference type="PROSITE" id="PS51379"/>
    </source>
</evidence>
<dbReference type="STRING" id="1006576.DTL3_0876"/>
<dbReference type="AlphaFoldDB" id="A0A0C7NY21"/>
<keyword evidence="4" id="KW-0677">Repeat</keyword>
<dbReference type="PANTHER" id="PTHR43687:SF6">
    <property type="entry name" value="L-ASPARTATE SEMIALDEHYDE SULFURTRANSFERASE IRON-SULFUR SUBUNIT"/>
    <property type="match status" value="1"/>
</dbReference>
<dbReference type="SUPFAM" id="SSF52218">
    <property type="entry name" value="Flavoproteins"/>
    <property type="match status" value="1"/>
</dbReference>
<keyword evidence="5" id="KW-0249">Electron transport</keyword>
<dbReference type="Pfam" id="PF12724">
    <property type="entry name" value="Flavodoxin_5"/>
    <property type="match status" value="1"/>
</dbReference>
<dbReference type="KEGG" id="dtn:DTL3_0876"/>
<evidence type="ECO:0000256" key="1">
    <source>
        <dbReference type="ARBA" id="ARBA00022448"/>
    </source>
</evidence>
<dbReference type="PANTHER" id="PTHR43687">
    <property type="entry name" value="ADENYLYLSULFATE REDUCTASE, BETA SUBUNIT"/>
    <property type="match status" value="1"/>
</dbReference>
<organism evidence="9 10">
    <name type="scientific">Defluviitoga tunisiensis</name>
    <dbReference type="NCBI Taxonomy" id="1006576"/>
    <lineage>
        <taxon>Bacteria</taxon>
        <taxon>Thermotogati</taxon>
        <taxon>Thermotogota</taxon>
        <taxon>Thermotogae</taxon>
        <taxon>Petrotogales</taxon>
        <taxon>Petrotogaceae</taxon>
        <taxon>Defluviitoga</taxon>
    </lineage>
</organism>
<evidence type="ECO:0000256" key="3">
    <source>
        <dbReference type="ARBA" id="ARBA00022723"/>
    </source>
</evidence>
<dbReference type="RefSeq" id="WP_045087684.1">
    <property type="nucleotide sequence ID" value="NZ_LN824141.1"/>
</dbReference>
<evidence type="ECO:0000256" key="4">
    <source>
        <dbReference type="ARBA" id="ARBA00022737"/>
    </source>
</evidence>
<evidence type="ECO:0000256" key="6">
    <source>
        <dbReference type="ARBA" id="ARBA00023004"/>
    </source>
</evidence>
<keyword evidence="2" id="KW-0004">4Fe-4S</keyword>
<evidence type="ECO:0000256" key="5">
    <source>
        <dbReference type="ARBA" id="ARBA00022982"/>
    </source>
</evidence>
<proteinExistence type="predicted"/>
<protein>
    <submittedName>
        <fullName evidence="9">Flavodoxin</fullName>
    </submittedName>
</protein>
<dbReference type="GO" id="GO:0051539">
    <property type="term" value="F:4 iron, 4 sulfur cluster binding"/>
    <property type="evidence" value="ECO:0007669"/>
    <property type="project" value="UniProtKB-KW"/>
</dbReference>
<dbReference type="InterPro" id="IPR017900">
    <property type="entry name" value="4Fe4S_Fe_S_CS"/>
</dbReference>
<dbReference type="InterPro" id="IPR026816">
    <property type="entry name" value="Flavodoxin_dom"/>
</dbReference>
<dbReference type="InterPro" id="IPR029039">
    <property type="entry name" value="Flavoprotein-like_sf"/>
</dbReference>
<dbReference type="GO" id="GO:0046872">
    <property type="term" value="F:metal ion binding"/>
    <property type="evidence" value="ECO:0007669"/>
    <property type="project" value="UniProtKB-KW"/>
</dbReference>
<dbReference type="Gene3D" id="3.30.70.20">
    <property type="match status" value="1"/>
</dbReference>
<evidence type="ECO:0000313" key="9">
    <source>
        <dbReference type="EMBL" id="CEP78183.1"/>
    </source>
</evidence>
<dbReference type="InterPro" id="IPR017896">
    <property type="entry name" value="4Fe4S_Fe-S-bd"/>
</dbReference>
<keyword evidence="1" id="KW-0813">Transport</keyword>
<dbReference type="Proteomes" id="UP000032809">
    <property type="component" value="Chromosome I"/>
</dbReference>
<dbReference type="OrthoDB" id="9804603at2"/>
<dbReference type="SUPFAM" id="SSF54862">
    <property type="entry name" value="4Fe-4S ferredoxins"/>
    <property type="match status" value="1"/>
</dbReference>
<keyword evidence="6" id="KW-0408">Iron</keyword>
<dbReference type="HOGENOM" id="CLU_1060593_0_0_0"/>
<evidence type="ECO:0000256" key="2">
    <source>
        <dbReference type="ARBA" id="ARBA00022485"/>
    </source>
</evidence>
<dbReference type="EMBL" id="LN824141">
    <property type="protein sequence ID" value="CEP78183.1"/>
    <property type="molecule type" value="Genomic_DNA"/>
</dbReference>
<name>A0A0C7NY21_DEFTU</name>
<evidence type="ECO:0000256" key="7">
    <source>
        <dbReference type="ARBA" id="ARBA00023014"/>
    </source>
</evidence>
<keyword evidence="3" id="KW-0479">Metal-binding</keyword>
<accession>A0A0C7NY21</accession>
<keyword evidence="10" id="KW-1185">Reference proteome</keyword>
<keyword evidence="7" id="KW-0411">Iron-sulfur</keyword>
<dbReference type="PROSITE" id="PS51379">
    <property type="entry name" value="4FE4S_FER_2"/>
    <property type="match status" value="1"/>
</dbReference>
<reference evidence="10" key="1">
    <citation type="submission" date="2014-11" db="EMBL/GenBank/DDBJ databases">
        <authorList>
            <person name="Wibberg D."/>
        </authorList>
    </citation>
    <scope>NUCLEOTIDE SEQUENCE [LARGE SCALE GENOMIC DNA]</scope>
    <source>
        <strain evidence="10">L3</strain>
    </source>
</reference>
<dbReference type="InterPro" id="IPR050572">
    <property type="entry name" value="Fe-S_Ferredoxin"/>
</dbReference>
<sequence>MNEEVLIIEESIFNDQTKRLAKAMANQLDCRCVTTNEAKSLNVDDYKVVGFGSGIYFGMHHPKIIEFVNQLPVKDQKSFIFSTHGSPILGKYHDALRLALIQRGRTVIGEFDTVGYDGTGPFMIFGGGHKGRPHEGDCKRAKQFVRKLLPEYDITDLYLTKLEKKNKITEGHPNVYKIDSVILVGDKVTVNQNRCIGCGVCTEKCPLSVFDISDGKAIPNRELDCVFCQKCLTFCNYRAITLHGSNYDYIRVAIRHRKKFGL</sequence>
<gene>
    <name evidence="9" type="ORF">DTL3_0876</name>
</gene>
<dbReference type="PROSITE" id="PS00198">
    <property type="entry name" value="4FE4S_FER_1"/>
    <property type="match status" value="1"/>
</dbReference>
<feature type="domain" description="4Fe-4S ferredoxin-type" evidence="8">
    <location>
        <begin position="186"/>
        <end position="215"/>
    </location>
</feature>
<evidence type="ECO:0000313" key="10">
    <source>
        <dbReference type="Proteomes" id="UP000032809"/>
    </source>
</evidence>
<dbReference type="Pfam" id="PF13187">
    <property type="entry name" value="Fer4_9"/>
    <property type="match status" value="1"/>
</dbReference>